<proteinExistence type="predicted"/>
<dbReference type="Gene3D" id="3.30.420.10">
    <property type="entry name" value="Ribonuclease H-like superfamily/Ribonuclease H"/>
    <property type="match status" value="2"/>
</dbReference>
<dbReference type="PANTHER" id="PTHR37984">
    <property type="entry name" value="PROTEIN CBG26694"/>
    <property type="match status" value="1"/>
</dbReference>
<dbReference type="FunFam" id="1.10.340.70:FF:000003">
    <property type="entry name" value="Protein CBG25708"/>
    <property type="match status" value="1"/>
</dbReference>
<dbReference type="PANTHER" id="PTHR37984:SF5">
    <property type="entry name" value="PROTEIN NYNRIN-LIKE"/>
    <property type="match status" value="1"/>
</dbReference>
<comment type="caution">
    <text evidence="3">The sequence shown here is derived from an EMBL/GenBank/DDBJ whole genome shotgun (WGS) entry which is preliminary data.</text>
</comment>
<protein>
    <recommendedName>
        <fullName evidence="1">RNA-directed DNA polymerase</fullName>
        <ecNumber evidence="1">2.7.7.49</ecNumber>
    </recommendedName>
</protein>
<dbReference type="InterPro" id="IPR050951">
    <property type="entry name" value="Retrovirus_Pol_polyprotein"/>
</dbReference>
<evidence type="ECO:0000313" key="4">
    <source>
        <dbReference type="Proteomes" id="UP000801492"/>
    </source>
</evidence>
<dbReference type="EMBL" id="VTPC01054302">
    <property type="protein sequence ID" value="KAF2890349.1"/>
    <property type="molecule type" value="Genomic_DNA"/>
</dbReference>
<feature type="non-terminal residue" evidence="3">
    <location>
        <position position="349"/>
    </location>
</feature>
<dbReference type="EC" id="2.7.7.49" evidence="1"/>
<dbReference type="Pfam" id="PF17921">
    <property type="entry name" value="Integrase_H2C2"/>
    <property type="match status" value="1"/>
</dbReference>
<name>A0A8K0CMV7_IGNLU</name>
<reference evidence="3" key="1">
    <citation type="submission" date="2019-08" db="EMBL/GenBank/DDBJ databases">
        <title>The genome of the North American firefly Photinus pyralis.</title>
        <authorList>
            <consortium name="Photinus pyralis genome working group"/>
            <person name="Fallon T.R."/>
            <person name="Sander Lower S.E."/>
            <person name="Weng J.-K."/>
        </authorList>
    </citation>
    <scope>NUCLEOTIDE SEQUENCE</scope>
    <source>
        <strain evidence="3">TRF0915ILg1</strain>
        <tissue evidence="3">Whole body</tissue>
    </source>
</reference>
<dbReference type="GO" id="GO:0003964">
    <property type="term" value="F:RNA-directed DNA polymerase activity"/>
    <property type="evidence" value="ECO:0007669"/>
    <property type="project" value="UniProtKB-EC"/>
</dbReference>
<sequence length="349" mass="39413">LKPFLDKRLELQVISNCLFWGHKVVIPFKLQKQIIQDLHSTHQGIVRSKALTRSYFWFVGIDKAIEQMCKACKACAKVKACPNKVCIPWPKSDVPFGTVHIDYCDLGSTHLLVIIDSCTKWLEVYLTPSITTKCTIERQTMPRNGQAENSVKTVKVSLKAALADPSNVGVDLSTILARFFITYRDTPHCLTKKSPAEMVFGRQIKTKFDLLIHSDSQIILIRDYHDINRVQWVEATIERKIGSAIYECKLPTGLSCRRHVNQIKLLAIKPNTHGVSSQLGGGGTSIKKDNFDHITDQGFQRHDHRTSRVDDMSNVIVSDNGNDAAVVRPKRAMRRPVKYDSYVIMTAPI</sequence>
<dbReference type="OrthoDB" id="6778109at2759"/>
<dbReference type="InterPro" id="IPR012337">
    <property type="entry name" value="RNaseH-like_sf"/>
</dbReference>
<dbReference type="Gene3D" id="1.10.340.70">
    <property type="match status" value="1"/>
</dbReference>
<evidence type="ECO:0000313" key="3">
    <source>
        <dbReference type="EMBL" id="KAF2890349.1"/>
    </source>
</evidence>
<organism evidence="3 4">
    <name type="scientific">Ignelater luminosus</name>
    <name type="common">Cucubano</name>
    <name type="synonym">Pyrophorus luminosus</name>
    <dbReference type="NCBI Taxonomy" id="2038154"/>
    <lineage>
        <taxon>Eukaryota</taxon>
        <taxon>Metazoa</taxon>
        <taxon>Ecdysozoa</taxon>
        <taxon>Arthropoda</taxon>
        <taxon>Hexapoda</taxon>
        <taxon>Insecta</taxon>
        <taxon>Pterygota</taxon>
        <taxon>Neoptera</taxon>
        <taxon>Endopterygota</taxon>
        <taxon>Coleoptera</taxon>
        <taxon>Polyphaga</taxon>
        <taxon>Elateriformia</taxon>
        <taxon>Elateroidea</taxon>
        <taxon>Elateridae</taxon>
        <taxon>Agrypninae</taxon>
        <taxon>Pyrophorini</taxon>
        <taxon>Ignelater</taxon>
    </lineage>
</organism>
<feature type="domain" description="4Fe-4S ferredoxin-type" evidence="2">
    <location>
        <begin position="57"/>
        <end position="92"/>
    </location>
</feature>
<keyword evidence="4" id="KW-1185">Reference proteome</keyword>
<dbReference type="Proteomes" id="UP000801492">
    <property type="component" value="Unassembled WGS sequence"/>
</dbReference>
<dbReference type="InterPro" id="IPR041588">
    <property type="entry name" value="Integrase_H2C2"/>
</dbReference>
<accession>A0A8K0CMV7</accession>
<dbReference type="InterPro" id="IPR017896">
    <property type="entry name" value="4Fe4S_Fe-S-bd"/>
</dbReference>
<dbReference type="InterPro" id="IPR036397">
    <property type="entry name" value="RNaseH_sf"/>
</dbReference>
<dbReference type="AlphaFoldDB" id="A0A8K0CMV7"/>
<evidence type="ECO:0000256" key="1">
    <source>
        <dbReference type="ARBA" id="ARBA00012493"/>
    </source>
</evidence>
<evidence type="ECO:0000259" key="2">
    <source>
        <dbReference type="PROSITE" id="PS51379"/>
    </source>
</evidence>
<dbReference type="GO" id="GO:0003676">
    <property type="term" value="F:nucleic acid binding"/>
    <property type="evidence" value="ECO:0007669"/>
    <property type="project" value="InterPro"/>
</dbReference>
<dbReference type="SUPFAM" id="SSF53098">
    <property type="entry name" value="Ribonuclease H-like"/>
    <property type="match status" value="1"/>
</dbReference>
<gene>
    <name evidence="3" type="ORF">ILUMI_15824</name>
</gene>
<dbReference type="PROSITE" id="PS51379">
    <property type="entry name" value="4FE4S_FER_2"/>
    <property type="match status" value="1"/>
</dbReference>